<dbReference type="SMART" id="SM01204">
    <property type="entry name" value="FIST_C"/>
    <property type="match status" value="1"/>
</dbReference>
<accession>A0A0G3WD61</accession>
<dbReference type="Pfam" id="PF08495">
    <property type="entry name" value="FIST"/>
    <property type="match status" value="1"/>
</dbReference>
<dbReference type="Pfam" id="PF10442">
    <property type="entry name" value="FIST_C"/>
    <property type="match status" value="1"/>
</dbReference>
<reference evidence="3 4" key="1">
    <citation type="submission" date="2014-10" db="EMBL/GenBank/DDBJ databases">
        <title>Genome sequence of Clostridium aceticum DSM 1496.</title>
        <authorList>
            <person name="Poehlein A."/>
            <person name="Schiel-Bengelsdorf B."/>
            <person name="Gottschalk G."/>
            <person name="Duerre P."/>
            <person name="Daniel R."/>
        </authorList>
    </citation>
    <scope>NUCLEOTIDE SEQUENCE [LARGE SCALE GENOMIC DNA]</scope>
    <source>
        <strain evidence="3 4">DSM 1496</strain>
    </source>
</reference>
<proteinExistence type="predicted"/>
<dbReference type="OrthoDB" id="378730at2"/>
<dbReference type="RefSeq" id="WP_052661483.1">
    <property type="nucleotide sequence ID" value="NZ_CP009687.1"/>
</dbReference>
<evidence type="ECO:0000313" key="3">
    <source>
        <dbReference type="EMBL" id="AKL96293.1"/>
    </source>
</evidence>
<dbReference type="PANTHER" id="PTHR40252:SF2">
    <property type="entry name" value="BLR0328 PROTEIN"/>
    <property type="match status" value="1"/>
</dbReference>
<dbReference type="STRING" id="84022.CACET_c28480"/>
<evidence type="ECO:0000313" key="4">
    <source>
        <dbReference type="Proteomes" id="UP000035704"/>
    </source>
</evidence>
<name>A0A0G3WD61_9CLOT</name>
<dbReference type="AlphaFoldDB" id="A0A0G3WD61"/>
<sequence>MFIKGLTHKEVVQKIANLKVEENEIIIIFIGEKYLIDITELIKKLNKYNIKFCGAVLPAVIYEEKKYEDGILIKILPILVSPLLITNPRDCVLNEEIVKELKKYSYKPTAIVLVDGLLPNISLFLSELFCILGNAVNYIGGGAGSITFQQRKCIFNNEGYFEGAALMVFVDKKSNLGVRHGWERIMGPVVASRVNNNTIQELNWDNALDVYQEVVEKDVNSEISIQNFFAIAKKYPFGIYKEDSEDIVRDPILVNDKGEITCVGEVPNNALLYFLKGIPERLIQAACQAVDDCMIEADFQHKEVLMIDCISRALFLEDDFEKELQSTKNKLASIDKTLTLEGVLTIGEISSYGKGPLEFLNKTVVIGVLYE</sequence>
<gene>
    <name evidence="3" type="ORF">CACET_c28480</name>
</gene>
<dbReference type="Proteomes" id="UP000035704">
    <property type="component" value="Chromosome"/>
</dbReference>
<keyword evidence="4" id="KW-1185">Reference proteome</keyword>
<dbReference type="KEGG" id="cace:CACET_c28480"/>
<evidence type="ECO:0000259" key="1">
    <source>
        <dbReference type="SMART" id="SM00897"/>
    </source>
</evidence>
<dbReference type="PANTHER" id="PTHR40252">
    <property type="entry name" value="BLR0328 PROTEIN"/>
    <property type="match status" value="1"/>
</dbReference>
<feature type="domain" description="FIST" evidence="1">
    <location>
        <begin position="22"/>
        <end position="206"/>
    </location>
</feature>
<evidence type="ECO:0000259" key="2">
    <source>
        <dbReference type="SMART" id="SM01204"/>
    </source>
</evidence>
<dbReference type="InterPro" id="IPR013702">
    <property type="entry name" value="FIST_domain_N"/>
</dbReference>
<organism evidence="3 4">
    <name type="scientific">Clostridium aceticum</name>
    <dbReference type="NCBI Taxonomy" id="84022"/>
    <lineage>
        <taxon>Bacteria</taxon>
        <taxon>Bacillati</taxon>
        <taxon>Bacillota</taxon>
        <taxon>Clostridia</taxon>
        <taxon>Eubacteriales</taxon>
        <taxon>Clostridiaceae</taxon>
        <taxon>Clostridium</taxon>
    </lineage>
</organism>
<dbReference type="EMBL" id="CP009687">
    <property type="protein sequence ID" value="AKL96293.1"/>
    <property type="molecule type" value="Genomic_DNA"/>
</dbReference>
<dbReference type="InterPro" id="IPR019494">
    <property type="entry name" value="FIST_C"/>
</dbReference>
<feature type="domain" description="FIST C-domain" evidence="2">
    <location>
        <begin position="207"/>
        <end position="352"/>
    </location>
</feature>
<protein>
    <submittedName>
        <fullName evidence="3">FIST N domain/FIST C domain-contaiing protein</fullName>
    </submittedName>
</protein>
<dbReference type="SMART" id="SM00897">
    <property type="entry name" value="FIST"/>
    <property type="match status" value="1"/>
</dbReference>
<dbReference type="PATRIC" id="fig|84022.6.peg.2890"/>